<evidence type="ECO:0000256" key="1">
    <source>
        <dbReference type="SAM" id="Phobius"/>
    </source>
</evidence>
<protein>
    <submittedName>
        <fullName evidence="2">Uncharacterized protein</fullName>
    </submittedName>
</protein>
<name>A0A2A4GEZ0_9FLAO</name>
<dbReference type="EMBL" id="NBWU01000001">
    <property type="protein sequence ID" value="PCE66540.1"/>
    <property type="molecule type" value="Genomic_DNA"/>
</dbReference>
<dbReference type="Proteomes" id="UP000219559">
    <property type="component" value="Unassembled WGS sequence"/>
</dbReference>
<gene>
    <name evidence="2" type="ORF">B7P33_04380</name>
</gene>
<keyword evidence="3" id="KW-1185">Reference proteome</keyword>
<feature type="transmembrane region" description="Helical" evidence="1">
    <location>
        <begin position="15"/>
        <end position="32"/>
    </location>
</feature>
<dbReference type="AlphaFoldDB" id="A0A2A4GEZ0"/>
<keyword evidence="1" id="KW-0472">Membrane</keyword>
<organism evidence="2 3">
    <name type="scientific">Sediminicola luteus</name>
    <dbReference type="NCBI Taxonomy" id="319238"/>
    <lineage>
        <taxon>Bacteria</taxon>
        <taxon>Pseudomonadati</taxon>
        <taxon>Bacteroidota</taxon>
        <taxon>Flavobacteriia</taxon>
        <taxon>Flavobacteriales</taxon>
        <taxon>Flavobacteriaceae</taxon>
        <taxon>Sediminicola</taxon>
    </lineage>
</organism>
<feature type="transmembrane region" description="Helical" evidence="1">
    <location>
        <begin position="178"/>
        <end position="198"/>
    </location>
</feature>
<proteinExistence type="predicted"/>
<feature type="transmembrane region" description="Helical" evidence="1">
    <location>
        <begin position="126"/>
        <end position="150"/>
    </location>
</feature>
<comment type="caution">
    <text evidence="2">The sequence shown here is derived from an EMBL/GenBank/DDBJ whole genome shotgun (WGS) entry which is preliminary data.</text>
</comment>
<keyword evidence="1" id="KW-0812">Transmembrane</keyword>
<feature type="transmembrane region" description="Helical" evidence="1">
    <location>
        <begin position="44"/>
        <end position="65"/>
    </location>
</feature>
<evidence type="ECO:0000313" key="2">
    <source>
        <dbReference type="EMBL" id="PCE66540.1"/>
    </source>
</evidence>
<sequence length="212" mass="24342">MANPFGIIERYDRQFEYAGVLFQLVIAYKYFQLWSAPQPHQAEIILSMALLMIFEFVMVHSGVFMAVMPKKWCLFVFIPFYGVFALVFTLAIPNNYIILVAYLLVVINRMRFAFSDVPRALRIRTIIMSVAAALVYFVLIFVVLMASNLIPELGLTPSFLTSSGYNDMEKGSGEFVDYPHLTLCFGALYYTLSALVEFKLMRTDFSKKFNTF</sequence>
<evidence type="ECO:0000313" key="3">
    <source>
        <dbReference type="Proteomes" id="UP000219559"/>
    </source>
</evidence>
<keyword evidence="1" id="KW-1133">Transmembrane helix</keyword>
<accession>A0A2A4GEZ0</accession>
<dbReference type="OrthoDB" id="6464693at2"/>
<reference evidence="2 3" key="1">
    <citation type="submission" date="2017-04" db="EMBL/GenBank/DDBJ databases">
        <title>A new member of the family Flavobacteriaceae isolated from ascidians.</title>
        <authorList>
            <person name="Chen L."/>
        </authorList>
    </citation>
    <scope>NUCLEOTIDE SEQUENCE [LARGE SCALE GENOMIC DNA]</scope>
    <source>
        <strain evidence="2 3">HQA918</strain>
    </source>
</reference>
<dbReference type="RefSeq" id="WP_097442061.1">
    <property type="nucleotide sequence ID" value="NZ_NBWU01000001.1"/>
</dbReference>